<dbReference type="Pfam" id="PF25681">
    <property type="entry name" value="Phage_TTP_17"/>
    <property type="match status" value="1"/>
</dbReference>
<evidence type="ECO:0000313" key="2">
    <source>
        <dbReference type="Proteomes" id="UP000284163"/>
    </source>
</evidence>
<dbReference type="EMBL" id="QSDK01000018">
    <property type="protein sequence ID" value="RGY75338.1"/>
    <property type="molecule type" value="Genomic_DNA"/>
</dbReference>
<name>A0A413KB30_BIFPS</name>
<organism evidence="1 2">
    <name type="scientific">Bifidobacterium pseudocatenulatum</name>
    <dbReference type="NCBI Taxonomy" id="28026"/>
    <lineage>
        <taxon>Bacteria</taxon>
        <taxon>Bacillati</taxon>
        <taxon>Actinomycetota</taxon>
        <taxon>Actinomycetes</taxon>
        <taxon>Bifidobacteriales</taxon>
        <taxon>Bifidobacteriaceae</taxon>
        <taxon>Bifidobacterium</taxon>
    </lineage>
</organism>
<evidence type="ECO:0000313" key="1">
    <source>
        <dbReference type="EMBL" id="RGY75338.1"/>
    </source>
</evidence>
<sequence length="200" mass="21391">MAMNDKSVFTSVRGAAFLADANTALPSLKLFGLEAATVGETAKKYTNMGHLSVSDLPSFETSGGDATTKDTWNKSKFRTTYDSVTGKVTISSVQGDKETFKLMFDAAEITGGGTAVALDKVEQPKALFIYVEDTNTGEKFGIWIPNMSLAYSELPSLAQGDFNTFKLEGNIMTSTVLPKTKSGKASSIAFYDPDDFAKAA</sequence>
<evidence type="ECO:0008006" key="3">
    <source>
        <dbReference type="Google" id="ProtNLM"/>
    </source>
</evidence>
<dbReference type="AlphaFoldDB" id="A0A413KB30"/>
<dbReference type="Proteomes" id="UP000284163">
    <property type="component" value="Unassembled WGS sequence"/>
</dbReference>
<comment type="caution">
    <text evidence="1">The sequence shown here is derived from an EMBL/GenBank/DDBJ whole genome shotgun (WGS) entry which is preliminary data.</text>
</comment>
<gene>
    <name evidence="1" type="ORF">DXA22_09105</name>
</gene>
<dbReference type="InterPro" id="IPR058154">
    <property type="entry name" value="Bxb1_TTP-like"/>
</dbReference>
<protein>
    <recommendedName>
        <fullName evidence="3">Phage tail protein</fullName>
    </recommendedName>
</protein>
<proteinExistence type="predicted"/>
<reference evidence="1 2" key="1">
    <citation type="submission" date="2018-08" db="EMBL/GenBank/DDBJ databases">
        <title>A genome reference for cultivated species of the human gut microbiota.</title>
        <authorList>
            <person name="Zou Y."/>
            <person name="Xue W."/>
            <person name="Luo G."/>
        </authorList>
    </citation>
    <scope>NUCLEOTIDE SEQUENCE [LARGE SCALE GENOMIC DNA]</scope>
    <source>
        <strain evidence="1 2">CF01-1</strain>
    </source>
</reference>
<dbReference type="RefSeq" id="WP_151245448.1">
    <property type="nucleotide sequence ID" value="NZ_JAHXFG010000001.1"/>
</dbReference>
<accession>A0A413KB30</accession>